<name>A0A4V1RMG9_9ACTN</name>
<dbReference type="InterPro" id="IPR016032">
    <property type="entry name" value="Sig_transdc_resp-reg_C-effctor"/>
</dbReference>
<dbReference type="PANTHER" id="PTHR44688:SF16">
    <property type="entry name" value="DNA-BINDING TRANSCRIPTIONAL ACTIVATOR DEVR_DOSR"/>
    <property type="match status" value="1"/>
</dbReference>
<dbReference type="AlphaFoldDB" id="A0A4V1RMG9"/>
<dbReference type="Proteomes" id="UP000293291">
    <property type="component" value="Unassembled WGS sequence"/>
</dbReference>
<keyword evidence="6" id="KW-1185">Reference proteome</keyword>
<keyword evidence="1" id="KW-0805">Transcription regulation</keyword>
<dbReference type="OrthoDB" id="27092at2"/>
<dbReference type="PRINTS" id="PR00038">
    <property type="entry name" value="HTHLUXR"/>
</dbReference>
<dbReference type="CDD" id="cd06170">
    <property type="entry name" value="LuxR_C_like"/>
    <property type="match status" value="1"/>
</dbReference>
<gene>
    <name evidence="5" type="ORF">EUA07_11360</name>
</gene>
<organism evidence="5 6">
    <name type="scientific">Nocardioides ganghwensis</name>
    <dbReference type="NCBI Taxonomy" id="252230"/>
    <lineage>
        <taxon>Bacteria</taxon>
        <taxon>Bacillati</taxon>
        <taxon>Actinomycetota</taxon>
        <taxon>Actinomycetes</taxon>
        <taxon>Propionibacteriales</taxon>
        <taxon>Nocardioidaceae</taxon>
        <taxon>Nocardioides</taxon>
    </lineage>
</organism>
<sequence length="544" mass="57194">MNRRTLEAVDTAADHYARGDWQAAYDAWSRTGPDGLSAAELDSFGAAVELVGSHDEVVPVLQRAFRAHHQAGDLHAAAGCAFRLSMSLAEHGEHALAAGWAARATELVDEIGAECAERGWVTFLMMFRALGEGDLVEAERLAREAYDVGRRFHDADLTAMSTCARGRMSIMTGHFAEGLAQLDDSMVRVVAGELSPVIAGHVYCTAIEGAQEVSDFGRVAEWTAALERWCDAQPGLLAFTGQCAVHRGQLMRLRGAWDDALREWSLAAERYVALGTPAAIGLTALETGDVLRLRGDLDAADDAYQRAADLGVDPQPGLALLWLAQGRSSASVAAVDRLLASPAGPVERCRTLPGAIEVLLASGEVERAGPLARELESLATAVGAAVLSAAAAQAQGAVALAAADAAGGLPYLRKAHQLWSRSSSPYDAAVTRLLIGRCLLALGDTSSAERELTAARAVFRQVGAAPMADLASSLLAPASLPGGLTAREVEVLRLVASGRSNPQIAAELVLSEKTVARHLSNIFVKLDVASRTAAAAYAFEHGLV</sequence>
<keyword evidence="3" id="KW-0804">Transcription</keyword>
<dbReference type="PROSITE" id="PS00622">
    <property type="entry name" value="HTH_LUXR_1"/>
    <property type="match status" value="1"/>
</dbReference>
<dbReference type="InterPro" id="IPR011990">
    <property type="entry name" value="TPR-like_helical_dom_sf"/>
</dbReference>
<evidence type="ECO:0000259" key="4">
    <source>
        <dbReference type="PROSITE" id="PS50043"/>
    </source>
</evidence>
<comment type="caution">
    <text evidence="5">The sequence shown here is derived from an EMBL/GenBank/DDBJ whole genome shotgun (WGS) entry which is preliminary data.</text>
</comment>
<evidence type="ECO:0000256" key="3">
    <source>
        <dbReference type="ARBA" id="ARBA00023163"/>
    </source>
</evidence>
<reference evidence="5 6" key="1">
    <citation type="submission" date="2019-01" db="EMBL/GenBank/DDBJ databases">
        <title>Novel species of Nocardioides.</title>
        <authorList>
            <person name="Liu Q."/>
            <person name="Xin Y.-H."/>
        </authorList>
    </citation>
    <scope>NUCLEOTIDE SEQUENCE [LARGE SCALE GENOMIC DNA]</scope>
    <source>
        <strain evidence="5 6">CGMCC 4.6875</strain>
    </source>
</reference>
<dbReference type="PANTHER" id="PTHR44688">
    <property type="entry name" value="DNA-BINDING TRANSCRIPTIONAL ACTIVATOR DEVR_DOSR"/>
    <property type="match status" value="1"/>
</dbReference>
<proteinExistence type="predicted"/>
<dbReference type="Pfam" id="PF00196">
    <property type="entry name" value="GerE"/>
    <property type="match status" value="1"/>
</dbReference>
<evidence type="ECO:0000256" key="2">
    <source>
        <dbReference type="ARBA" id="ARBA00023125"/>
    </source>
</evidence>
<dbReference type="InterPro" id="IPR000792">
    <property type="entry name" value="Tscrpt_reg_LuxR_C"/>
</dbReference>
<dbReference type="GO" id="GO:0003677">
    <property type="term" value="F:DNA binding"/>
    <property type="evidence" value="ECO:0007669"/>
    <property type="project" value="UniProtKB-KW"/>
</dbReference>
<keyword evidence="2" id="KW-0238">DNA-binding</keyword>
<dbReference type="SUPFAM" id="SSF46894">
    <property type="entry name" value="C-terminal effector domain of the bipartite response regulators"/>
    <property type="match status" value="1"/>
</dbReference>
<dbReference type="SMART" id="SM00421">
    <property type="entry name" value="HTH_LUXR"/>
    <property type="match status" value="1"/>
</dbReference>
<feature type="domain" description="HTH luxR-type" evidence="4">
    <location>
        <begin position="477"/>
        <end position="542"/>
    </location>
</feature>
<dbReference type="Gene3D" id="1.25.40.10">
    <property type="entry name" value="Tetratricopeptide repeat domain"/>
    <property type="match status" value="1"/>
</dbReference>
<evidence type="ECO:0000313" key="6">
    <source>
        <dbReference type="Proteomes" id="UP000293291"/>
    </source>
</evidence>
<dbReference type="SUPFAM" id="SSF48452">
    <property type="entry name" value="TPR-like"/>
    <property type="match status" value="1"/>
</dbReference>
<dbReference type="PROSITE" id="PS50043">
    <property type="entry name" value="HTH_LUXR_2"/>
    <property type="match status" value="1"/>
</dbReference>
<protein>
    <submittedName>
        <fullName evidence="5">Helix-turn-helix transcriptional regulator</fullName>
    </submittedName>
</protein>
<dbReference type="GO" id="GO:0006355">
    <property type="term" value="P:regulation of DNA-templated transcription"/>
    <property type="evidence" value="ECO:0007669"/>
    <property type="project" value="InterPro"/>
</dbReference>
<accession>A0A4V1RMG9</accession>
<dbReference type="Gene3D" id="1.10.10.10">
    <property type="entry name" value="Winged helix-like DNA-binding domain superfamily/Winged helix DNA-binding domain"/>
    <property type="match status" value="1"/>
</dbReference>
<dbReference type="EMBL" id="SDWU01000011">
    <property type="protein sequence ID" value="RYC01591.1"/>
    <property type="molecule type" value="Genomic_DNA"/>
</dbReference>
<evidence type="ECO:0000313" key="5">
    <source>
        <dbReference type="EMBL" id="RYC01591.1"/>
    </source>
</evidence>
<dbReference type="InterPro" id="IPR036388">
    <property type="entry name" value="WH-like_DNA-bd_sf"/>
</dbReference>
<evidence type="ECO:0000256" key="1">
    <source>
        <dbReference type="ARBA" id="ARBA00023015"/>
    </source>
</evidence>